<comment type="caution">
    <text evidence="1">The sequence shown here is derived from an EMBL/GenBank/DDBJ whole genome shotgun (WGS) entry which is preliminary data.</text>
</comment>
<reference evidence="1 2" key="1">
    <citation type="submission" date="2024-01" db="EMBL/GenBank/DDBJ databases">
        <title>The genomes of 5 underutilized Papilionoideae crops provide insights into root nodulation and disease resistanc.</title>
        <authorList>
            <person name="Jiang F."/>
        </authorList>
    </citation>
    <scope>NUCLEOTIDE SEQUENCE [LARGE SCALE GENOMIC DNA]</scope>
    <source>
        <strain evidence="1">DUOXIRENSHENG_FW03</strain>
        <tissue evidence="1">Leaves</tissue>
    </source>
</reference>
<proteinExistence type="predicted"/>
<evidence type="ECO:0000313" key="1">
    <source>
        <dbReference type="EMBL" id="KAK7412253.1"/>
    </source>
</evidence>
<dbReference type="Proteomes" id="UP001386955">
    <property type="component" value="Unassembled WGS sequence"/>
</dbReference>
<accession>A0AAN9T1Y8</accession>
<gene>
    <name evidence="1" type="ORF">VNO78_03704</name>
</gene>
<protein>
    <submittedName>
        <fullName evidence="1">Uncharacterized protein</fullName>
    </submittedName>
</protein>
<keyword evidence="2" id="KW-1185">Reference proteome</keyword>
<dbReference type="EMBL" id="JAYMYS010000001">
    <property type="protein sequence ID" value="KAK7412253.1"/>
    <property type="molecule type" value="Genomic_DNA"/>
</dbReference>
<name>A0AAN9T1Y8_PSOTE</name>
<evidence type="ECO:0000313" key="2">
    <source>
        <dbReference type="Proteomes" id="UP001386955"/>
    </source>
</evidence>
<dbReference type="AlphaFoldDB" id="A0AAN9T1Y8"/>
<sequence>MTLLPNRIELHIKDFAFTDLSLAPQKRSDCWVSLLIVTAQLLPEKVFPNSAHEIAETIAILIADISSFC</sequence>
<organism evidence="1 2">
    <name type="scientific">Psophocarpus tetragonolobus</name>
    <name type="common">Winged bean</name>
    <name type="synonym">Dolichos tetragonolobus</name>
    <dbReference type="NCBI Taxonomy" id="3891"/>
    <lineage>
        <taxon>Eukaryota</taxon>
        <taxon>Viridiplantae</taxon>
        <taxon>Streptophyta</taxon>
        <taxon>Embryophyta</taxon>
        <taxon>Tracheophyta</taxon>
        <taxon>Spermatophyta</taxon>
        <taxon>Magnoliopsida</taxon>
        <taxon>eudicotyledons</taxon>
        <taxon>Gunneridae</taxon>
        <taxon>Pentapetalae</taxon>
        <taxon>rosids</taxon>
        <taxon>fabids</taxon>
        <taxon>Fabales</taxon>
        <taxon>Fabaceae</taxon>
        <taxon>Papilionoideae</taxon>
        <taxon>50 kb inversion clade</taxon>
        <taxon>NPAAA clade</taxon>
        <taxon>indigoferoid/millettioid clade</taxon>
        <taxon>Phaseoleae</taxon>
        <taxon>Psophocarpus</taxon>
    </lineage>
</organism>